<accession>A0A8I1YFU8</accession>
<reference evidence="2" key="1">
    <citation type="submission" date="2021-02" db="EMBL/GenBank/DDBJ databases">
        <title>Genomic Encyclopedia of Type Strains, Phase IV (KMG-V): Genome sequencing to study the core and pangenomes of soil and plant-associated prokaryotes.</title>
        <authorList>
            <person name="Whitman W."/>
        </authorList>
    </citation>
    <scope>NUCLEOTIDE SEQUENCE</scope>
    <source>
        <strain evidence="2">USDA 406</strain>
    </source>
</reference>
<proteinExistence type="predicted"/>
<sequence length="229" mass="25476">MAKGRSAKGQHHDTRVERAHARLRRLSVKLKLAKPPEKNRKTVCPPLPMRWLALHCASEGCSGGPSRSSERSDIVDLAGLDPVALLHDIRAASVRTAWKDGAMRPTDRPIVKAKRGRRRPAPLIRATPDLQKWFDVEPWRTGSELLSRLQVEYPGAYPNKLLRTLQRRLKSRRSEQANALLFVPTEKTSPGMRSQHPNDVPGASGGGRALRNPGHLRTRPPPKPKPGAK</sequence>
<name>A0A8I1YFU8_BRAEL</name>
<organism evidence="2 3">
    <name type="scientific">Bradyrhizobium elkanii</name>
    <dbReference type="NCBI Taxonomy" id="29448"/>
    <lineage>
        <taxon>Bacteria</taxon>
        <taxon>Pseudomonadati</taxon>
        <taxon>Pseudomonadota</taxon>
        <taxon>Alphaproteobacteria</taxon>
        <taxon>Hyphomicrobiales</taxon>
        <taxon>Nitrobacteraceae</taxon>
        <taxon>Bradyrhizobium</taxon>
    </lineage>
</organism>
<protein>
    <submittedName>
        <fullName evidence="2">Uncharacterized protein</fullName>
    </submittedName>
</protein>
<evidence type="ECO:0000256" key="1">
    <source>
        <dbReference type="SAM" id="MobiDB-lite"/>
    </source>
</evidence>
<dbReference type="Proteomes" id="UP000673383">
    <property type="component" value="Unassembled WGS sequence"/>
</dbReference>
<gene>
    <name evidence="2" type="ORF">JOH49_005451</name>
</gene>
<feature type="compositionally biased region" description="Basic residues" evidence="1">
    <location>
        <begin position="214"/>
        <end position="229"/>
    </location>
</feature>
<dbReference type="AlphaFoldDB" id="A0A8I1YFU8"/>
<comment type="caution">
    <text evidence="2">The sequence shown here is derived from an EMBL/GenBank/DDBJ whole genome shotgun (WGS) entry which is preliminary data.</text>
</comment>
<dbReference type="EMBL" id="JAFICZ010000001">
    <property type="protein sequence ID" value="MBP1295698.1"/>
    <property type="molecule type" value="Genomic_DNA"/>
</dbReference>
<feature type="compositionally biased region" description="Polar residues" evidence="1">
    <location>
        <begin position="186"/>
        <end position="197"/>
    </location>
</feature>
<evidence type="ECO:0000313" key="3">
    <source>
        <dbReference type="Proteomes" id="UP000673383"/>
    </source>
</evidence>
<evidence type="ECO:0000313" key="2">
    <source>
        <dbReference type="EMBL" id="MBP1295698.1"/>
    </source>
</evidence>
<feature type="region of interest" description="Disordered" evidence="1">
    <location>
        <begin position="176"/>
        <end position="229"/>
    </location>
</feature>